<dbReference type="OrthoDB" id="9793162at2"/>
<keyword evidence="6" id="KW-1185">Reference proteome</keyword>
<reference evidence="4" key="1">
    <citation type="submission" date="2016-08" db="EMBL/GenBank/DDBJ databases">
        <title>Complete Genome Seqeunce of Paenibacillus sp. nov. IHBB 9852 from high altitute lake of Indian trans-Himalayas.</title>
        <authorList>
            <person name="Kiran S."/>
            <person name="Swarnkar M.K."/>
            <person name="Rana A."/>
            <person name="Tewari R."/>
            <person name="Gulati A."/>
        </authorList>
    </citation>
    <scope>NUCLEOTIDE SEQUENCE [LARGE SCALE GENOMIC DNA]</scope>
    <source>
        <strain evidence="4">IHBB 9852</strain>
    </source>
</reference>
<feature type="compositionally biased region" description="Polar residues" evidence="1">
    <location>
        <begin position="481"/>
        <end position="497"/>
    </location>
</feature>
<evidence type="ECO:0000313" key="6">
    <source>
        <dbReference type="Proteomes" id="UP000189059"/>
    </source>
</evidence>
<dbReference type="InterPro" id="IPR036691">
    <property type="entry name" value="Endo/exonu/phosph_ase_sf"/>
</dbReference>
<gene>
    <name evidence="5" type="ORF">BBD40_11990</name>
    <name evidence="4" type="ORF">BBD41_23570</name>
</gene>
<keyword evidence="4" id="KW-0540">Nuclease</keyword>
<dbReference type="GO" id="GO:0004519">
    <property type="term" value="F:endonuclease activity"/>
    <property type="evidence" value="ECO:0007669"/>
    <property type="project" value="UniProtKB-KW"/>
</dbReference>
<keyword evidence="2" id="KW-0732">Signal</keyword>
<dbReference type="PROSITE" id="PS51841">
    <property type="entry name" value="LTD"/>
    <property type="match status" value="1"/>
</dbReference>
<evidence type="ECO:0000313" key="4">
    <source>
        <dbReference type="EMBL" id="ANY75313.1"/>
    </source>
</evidence>
<feature type="domain" description="LTD" evidence="3">
    <location>
        <begin position="299"/>
        <end position="429"/>
    </location>
</feature>
<keyword evidence="4" id="KW-0255">Endonuclease</keyword>
<dbReference type="InterPro" id="IPR050410">
    <property type="entry name" value="CCR4/nocturin_mRNA_transcr"/>
</dbReference>
<dbReference type="Pfam" id="PF00932">
    <property type="entry name" value="LTD"/>
    <property type="match status" value="1"/>
</dbReference>
<dbReference type="AlphaFoldDB" id="A0A1B2E5S7"/>
<evidence type="ECO:0000313" key="5">
    <source>
        <dbReference type="EMBL" id="OOC62519.1"/>
    </source>
</evidence>
<dbReference type="Gene3D" id="3.60.10.10">
    <property type="entry name" value="Endonuclease/exonuclease/phosphatase"/>
    <property type="match status" value="1"/>
</dbReference>
<keyword evidence="4" id="KW-0378">Hydrolase</keyword>
<dbReference type="Pfam" id="PF03372">
    <property type="entry name" value="Exo_endo_phos"/>
    <property type="match status" value="1"/>
</dbReference>
<dbReference type="SUPFAM" id="SSF56219">
    <property type="entry name" value="DNase I-like"/>
    <property type="match status" value="1"/>
</dbReference>
<sequence>MKWARRITPIMIVLMLLSTGSVAAAGEPSVAADTEASFGPLRMMSFNLRYAANDSQPWEKRRPVMKQLILNQQPDVIGTQEGLHRQIVDLESDLPGYDWIGVGREGGSLGEYMAIFYNKERLKPLEQSHFWLSDTPQIISSASWGNQIPRMVTWVRFQDLRSGKTFYMVNTHLDHQSENSRQRSAELIINKLDAFDKDIPVVITGDFNTRPGSDTYSIFTGNGLTDGHLSAKKRTNDHLGTFHNYKDPSGGGSENRIDWILHSKGWNVLHSAIIDEHENGQYPSDHYPVMIEAIIQKASKTTEETVPKEPLITSLYITEVVANSNVQGNYNYIEVLNPTDHTIDLEGYQIYYYYDPARPFDKSKSNRWTITKDQYSTDTTLRPGETKVIWIKKQPCCYELTMQDFLESYGVTEETLDPSQLLAVFTPGNNQGLNGTATNGRAIGITSPAGTHQIGVMYNNGGLDVGVNESVTYLKPEPLSSLMQKGATHQTPTPGTP</sequence>
<dbReference type="InterPro" id="IPR001322">
    <property type="entry name" value="Lamin_tail_dom"/>
</dbReference>
<feature type="signal peptide" evidence="2">
    <location>
        <begin position="1"/>
        <end position="23"/>
    </location>
</feature>
<dbReference type="PANTHER" id="PTHR12121:SF36">
    <property type="entry name" value="ENDONUCLEASE_EXONUCLEASE_PHOSPHATASE DOMAIN-CONTAINING PROTEIN"/>
    <property type="match status" value="1"/>
</dbReference>
<dbReference type="InterPro" id="IPR005135">
    <property type="entry name" value="Endo/exonuclease/phosphatase"/>
</dbReference>
<dbReference type="Proteomes" id="UP000189059">
    <property type="component" value="Unassembled WGS sequence"/>
</dbReference>
<dbReference type="PANTHER" id="PTHR12121">
    <property type="entry name" value="CARBON CATABOLITE REPRESSOR PROTEIN 4"/>
    <property type="match status" value="1"/>
</dbReference>
<evidence type="ECO:0000256" key="1">
    <source>
        <dbReference type="SAM" id="MobiDB-lite"/>
    </source>
</evidence>
<evidence type="ECO:0000256" key="2">
    <source>
        <dbReference type="SAM" id="SignalP"/>
    </source>
</evidence>
<reference evidence="5 6" key="2">
    <citation type="submission" date="2016-12" db="EMBL/GenBank/DDBJ databases">
        <title>Genome sequencing and description of Paenibacillus sp. nov. from high altitude lake in the Indian Trans- Himalayas.</title>
        <authorList>
            <person name="Kiran S."/>
            <person name="Swarnkar M.K."/>
            <person name="Rana A."/>
            <person name="Tewari R."/>
            <person name="Gulati A."/>
        </authorList>
    </citation>
    <scope>NUCLEOTIDE SEQUENCE [LARGE SCALE GENOMIC DNA]</scope>
    <source>
        <strain evidence="5 6">IHBB 9951</strain>
    </source>
</reference>
<dbReference type="EMBL" id="CP016809">
    <property type="protein sequence ID" value="ANY75313.1"/>
    <property type="molecule type" value="Genomic_DNA"/>
</dbReference>
<name>A0A1B2E5S7_9BACL</name>
<feature type="region of interest" description="Disordered" evidence="1">
    <location>
        <begin position="478"/>
        <end position="497"/>
    </location>
</feature>
<dbReference type="KEGG" id="pib:BBD41_23570"/>
<accession>A0A1B2E5S7</accession>
<organism evidence="4">
    <name type="scientific">Paenibacillus ihbetae</name>
    <dbReference type="NCBI Taxonomy" id="1870820"/>
    <lineage>
        <taxon>Bacteria</taxon>
        <taxon>Bacillati</taxon>
        <taxon>Bacillota</taxon>
        <taxon>Bacilli</taxon>
        <taxon>Bacillales</taxon>
        <taxon>Paenibacillaceae</taxon>
        <taxon>Paenibacillus</taxon>
    </lineage>
</organism>
<proteinExistence type="predicted"/>
<dbReference type="EMBL" id="MRVI01000001">
    <property type="protein sequence ID" value="OOC62519.1"/>
    <property type="molecule type" value="Genomic_DNA"/>
</dbReference>
<protein>
    <submittedName>
        <fullName evidence="4">Endonuclease</fullName>
    </submittedName>
</protein>
<dbReference type="GO" id="GO:0000175">
    <property type="term" value="F:3'-5'-RNA exonuclease activity"/>
    <property type="evidence" value="ECO:0007669"/>
    <property type="project" value="TreeGrafter"/>
</dbReference>
<evidence type="ECO:0000259" key="3">
    <source>
        <dbReference type="PROSITE" id="PS51841"/>
    </source>
</evidence>
<dbReference type="CDD" id="cd09083">
    <property type="entry name" value="EEP-1"/>
    <property type="match status" value="1"/>
</dbReference>
<feature type="chain" id="PRO_5038379569" evidence="2">
    <location>
        <begin position="24"/>
        <end position="497"/>
    </location>
</feature>